<dbReference type="SUPFAM" id="SSF51735">
    <property type="entry name" value="NAD(P)-binding Rossmann-fold domains"/>
    <property type="match status" value="1"/>
</dbReference>
<gene>
    <name evidence="2" type="ORF">GCM10009710_33340</name>
</gene>
<dbReference type="InterPro" id="IPR016040">
    <property type="entry name" value="NAD(P)-bd_dom"/>
</dbReference>
<sequence>MGRAAPSLGAAHPARVVAADATDPVELRRVVAGSRAVVVAITPFSSPEELTADLDRDFFAGVVRTLDLARVARVVGIGLFATLVWRDGTRVMDDPELFPPFLHGYGESRLREIAALEASDLDWALLTPPAGLSEDVDESDGYRLGSHHVSEGELRSSLDYDTLALAVVAEVVRPTAHREQVVVLPA</sequence>
<dbReference type="Pfam" id="PF13460">
    <property type="entry name" value="NAD_binding_10"/>
    <property type="match status" value="1"/>
</dbReference>
<accession>A0ABN2K8Z6</accession>
<organism evidence="2 3">
    <name type="scientific">Aeromicrobium alkaliterrae</name>
    <dbReference type="NCBI Taxonomy" id="302168"/>
    <lineage>
        <taxon>Bacteria</taxon>
        <taxon>Bacillati</taxon>
        <taxon>Actinomycetota</taxon>
        <taxon>Actinomycetes</taxon>
        <taxon>Propionibacteriales</taxon>
        <taxon>Nocardioidaceae</taxon>
        <taxon>Aeromicrobium</taxon>
    </lineage>
</organism>
<proteinExistence type="predicted"/>
<feature type="domain" description="NAD(P)-binding" evidence="1">
    <location>
        <begin position="10"/>
        <end position="150"/>
    </location>
</feature>
<dbReference type="InterPro" id="IPR036291">
    <property type="entry name" value="NAD(P)-bd_dom_sf"/>
</dbReference>
<evidence type="ECO:0000313" key="2">
    <source>
        <dbReference type="EMBL" id="GAA1750810.1"/>
    </source>
</evidence>
<keyword evidence="3" id="KW-1185">Reference proteome</keyword>
<name>A0ABN2K8Z6_9ACTN</name>
<evidence type="ECO:0000313" key="3">
    <source>
        <dbReference type="Proteomes" id="UP001501057"/>
    </source>
</evidence>
<dbReference type="Proteomes" id="UP001501057">
    <property type="component" value="Unassembled WGS sequence"/>
</dbReference>
<evidence type="ECO:0000259" key="1">
    <source>
        <dbReference type="Pfam" id="PF13460"/>
    </source>
</evidence>
<dbReference type="Gene3D" id="3.40.50.720">
    <property type="entry name" value="NAD(P)-binding Rossmann-like Domain"/>
    <property type="match status" value="1"/>
</dbReference>
<reference evidence="2 3" key="1">
    <citation type="journal article" date="2019" name="Int. J. Syst. Evol. Microbiol.">
        <title>The Global Catalogue of Microorganisms (GCM) 10K type strain sequencing project: providing services to taxonomists for standard genome sequencing and annotation.</title>
        <authorList>
            <consortium name="The Broad Institute Genomics Platform"/>
            <consortium name="The Broad Institute Genome Sequencing Center for Infectious Disease"/>
            <person name="Wu L."/>
            <person name="Ma J."/>
        </authorList>
    </citation>
    <scope>NUCLEOTIDE SEQUENCE [LARGE SCALE GENOMIC DNA]</scope>
    <source>
        <strain evidence="2 3">JCM 13518</strain>
    </source>
</reference>
<dbReference type="EMBL" id="BAAAME010000005">
    <property type="protein sequence ID" value="GAA1750810.1"/>
    <property type="molecule type" value="Genomic_DNA"/>
</dbReference>
<comment type="caution">
    <text evidence="2">The sequence shown here is derived from an EMBL/GenBank/DDBJ whole genome shotgun (WGS) entry which is preliminary data.</text>
</comment>
<protein>
    <recommendedName>
        <fullName evidence="1">NAD(P)-binding domain-containing protein</fullName>
    </recommendedName>
</protein>